<feature type="domain" description="Importin N-terminal" evidence="5">
    <location>
        <begin position="38"/>
        <end position="110"/>
    </location>
</feature>
<evidence type="ECO:0000259" key="5">
    <source>
        <dbReference type="PROSITE" id="PS50166"/>
    </source>
</evidence>
<dbReference type="FunFam" id="1.25.10.10:FF:000362">
    <property type="entry name" value="Importin 11, putative"/>
    <property type="match status" value="1"/>
</dbReference>
<dbReference type="EMBL" id="CAJPDS010000012">
    <property type="protein sequence ID" value="CAF9913246.1"/>
    <property type="molecule type" value="Genomic_DNA"/>
</dbReference>
<keyword evidence="4" id="KW-0539">Nucleus</keyword>
<proteinExistence type="inferred from homology"/>
<dbReference type="GO" id="GO:0005829">
    <property type="term" value="C:cytosol"/>
    <property type="evidence" value="ECO:0007669"/>
    <property type="project" value="TreeGrafter"/>
</dbReference>
<dbReference type="PANTHER" id="PTHR10997:SF7">
    <property type="entry name" value="IMPORTIN-11"/>
    <property type="match status" value="1"/>
</dbReference>
<evidence type="ECO:0000313" key="6">
    <source>
        <dbReference type="EMBL" id="CAF9913246.1"/>
    </source>
</evidence>
<dbReference type="Proteomes" id="UP000664521">
    <property type="component" value="Unassembled WGS sequence"/>
</dbReference>
<keyword evidence="3" id="KW-0813">Transport</keyword>
<keyword evidence="7" id="KW-1185">Reference proteome</keyword>
<comment type="similarity">
    <text evidence="2">Belongs to the importin beta family.</text>
</comment>
<dbReference type="InterPro" id="IPR001494">
    <property type="entry name" value="Importin-beta_N"/>
</dbReference>
<dbReference type="PANTHER" id="PTHR10997">
    <property type="entry name" value="IMPORTIN-7, 8, 11"/>
    <property type="match status" value="1"/>
</dbReference>
<evidence type="ECO:0000313" key="7">
    <source>
        <dbReference type="Proteomes" id="UP000664521"/>
    </source>
</evidence>
<reference evidence="6" key="1">
    <citation type="submission" date="2021-03" db="EMBL/GenBank/DDBJ databases">
        <authorList>
            <person name="Tagirdzhanova G."/>
        </authorList>
    </citation>
    <scope>NUCLEOTIDE SEQUENCE</scope>
</reference>
<dbReference type="InterPro" id="IPR011989">
    <property type="entry name" value="ARM-like"/>
</dbReference>
<dbReference type="OrthoDB" id="361693at2759"/>
<comment type="caution">
    <text evidence="6">The sequence shown here is derived from an EMBL/GenBank/DDBJ whole genome shotgun (WGS) entry which is preliminary data.</text>
</comment>
<accession>A0A8H3EV42</accession>
<dbReference type="GO" id="GO:0006606">
    <property type="term" value="P:protein import into nucleus"/>
    <property type="evidence" value="ECO:0007669"/>
    <property type="project" value="TreeGrafter"/>
</dbReference>
<evidence type="ECO:0000256" key="2">
    <source>
        <dbReference type="ARBA" id="ARBA00007991"/>
    </source>
</evidence>
<dbReference type="PROSITE" id="PS50166">
    <property type="entry name" value="IMPORTIN_B_NT"/>
    <property type="match status" value="1"/>
</dbReference>
<organism evidence="6 7">
    <name type="scientific">Heterodermia speciosa</name>
    <dbReference type="NCBI Taxonomy" id="116794"/>
    <lineage>
        <taxon>Eukaryota</taxon>
        <taxon>Fungi</taxon>
        <taxon>Dikarya</taxon>
        <taxon>Ascomycota</taxon>
        <taxon>Pezizomycotina</taxon>
        <taxon>Lecanoromycetes</taxon>
        <taxon>OSLEUM clade</taxon>
        <taxon>Lecanoromycetidae</taxon>
        <taxon>Caliciales</taxon>
        <taxon>Physciaceae</taxon>
        <taxon>Heterodermia</taxon>
    </lineage>
</organism>
<dbReference type="SMART" id="SM00913">
    <property type="entry name" value="IBN_N"/>
    <property type="match status" value="1"/>
</dbReference>
<evidence type="ECO:0000256" key="4">
    <source>
        <dbReference type="ARBA" id="ARBA00023242"/>
    </source>
</evidence>
<dbReference type="SUPFAM" id="SSF48371">
    <property type="entry name" value="ARM repeat"/>
    <property type="match status" value="1"/>
</dbReference>
<dbReference type="AlphaFoldDB" id="A0A8H3EV42"/>
<protein>
    <recommendedName>
        <fullName evidence="5">Importin N-terminal domain-containing protein</fullName>
    </recommendedName>
</protein>
<dbReference type="InterPro" id="IPR016024">
    <property type="entry name" value="ARM-type_fold"/>
</dbReference>
<dbReference type="Pfam" id="PF03810">
    <property type="entry name" value="IBN_N"/>
    <property type="match status" value="1"/>
</dbReference>
<dbReference type="GO" id="GO:0005635">
    <property type="term" value="C:nuclear envelope"/>
    <property type="evidence" value="ECO:0007669"/>
    <property type="project" value="TreeGrafter"/>
</dbReference>
<dbReference type="InterPro" id="IPR058669">
    <property type="entry name" value="TPR_IPO7/11-like"/>
</dbReference>
<dbReference type="Pfam" id="PF25758">
    <property type="entry name" value="TPR_IPO11"/>
    <property type="match status" value="1"/>
</dbReference>
<dbReference type="Gene3D" id="1.25.10.10">
    <property type="entry name" value="Leucine-rich Repeat Variant"/>
    <property type="match status" value="1"/>
</dbReference>
<evidence type="ECO:0000256" key="1">
    <source>
        <dbReference type="ARBA" id="ARBA00004123"/>
    </source>
</evidence>
<comment type="subcellular location">
    <subcellularLocation>
        <location evidence="1">Nucleus</location>
    </subcellularLocation>
</comment>
<name>A0A8H3EV42_9LECA</name>
<evidence type="ECO:0000256" key="3">
    <source>
        <dbReference type="ARBA" id="ARBA00022448"/>
    </source>
</evidence>
<sequence>MLNGAVELPGEANPLNIQNLYQVLTNAASSDRQQIKTGSQQLQNWEKQPGYHSSLQSISIDFSLPVEVRYLSIIQLKNGVDKYWRKTATNSIKKDERIHIRSRCIDAGINEPDHRLVLQNALLIAKILRFEYPSDWPEAMPLIIGSLRESIQAPKNPSHSYRVLTILLESIKELGSGRLLRSRANLEKVAPELLHVLGGMYVNKVKTWRTFLRDGGDDEGGALASIEQSLLALRVLRRLVMVYDHPHRHQEIVEFWNIVGTHLDDMLSLILNDSSINATVQRLAEKHLIQFAKIHLNMAQTHPVGFARLPNSMSLTRAYWSLIKQFGQSFGLQTFDAASIGSHGDIDEDETPVVEKICLKGLLLLRACVKMVFNPAQILRYQLPEDREEKRDAMSSMRRDILTEAFAREVMETLVTQYFVFRPKDLRDWEEEPDEWERREEGEGDVWEFSIRSCSEKLFLDLVIHYKESLVPPLLGVIQSVASVQNTEVVLKDSIYCAIGLAAPVLEDKLDFGTFLTSTLAPEVQMRETGYHILRRRISIVLGQWLPVKEGLDRTLVYQIFQHLLDPSFNDRVIRVTAGRNLKNVVDPFEFNAEQFRPFANTIIARLMGLIQEVELTETKMALLNTLSVIVVKMEVLILDFADFIMQSLPPFWDAAGEEYLFKQSILALIAALMTSIKENSTKYHSMIIPLIRTSIEPESPTRVYLLEDALDLWLKILDQTSTPSSELASLAIYLFPMYTVASDTLRNALEITESYITLLPHDILSSAPGLLSAFQPLLGTLKPRDTYHVTSLIELLIRVSLLTNGLPALENLTSALLSSNILYTILSALQSAHEAHQTTGPNSIPSPLDSLVETDYLCILARLATASPQIFTSAITASSPSLGERFETTIKWLLDEWLSQLDNIGHPDRKKLSALALTSLFSTAEPWILCHLQQLMSIWTETITELIDEESGQDTMVYWNVEDGKVDGESAKEGRMRRIGFEDVVRRVDVKVFVRSAVEGVVGRLGREGFERWVGDVDRDVVSAFGALGVV</sequence>
<gene>
    <name evidence="6" type="ORF">HETSPECPRED_001369</name>
</gene>
<dbReference type="GO" id="GO:0031267">
    <property type="term" value="F:small GTPase binding"/>
    <property type="evidence" value="ECO:0007669"/>
    <property type="project" value="InterPro"/>
</dbReference>